<keyword evidence="1" id="KW-0472">Membrane</keyword>
<feature type="transmembrane region" description="Helical" evidence="1">
    <location>
        <begin position="91"/>
        <end position="108"/>
    </location>
</feature>
<dbReference type="RefSeq" id="WP_183497171.1">
    <property type="nucleotide sequence ID" value="NZ_JACIFF010000010.1"/>
</dbReference>
<proteinExistence type="predicted"/>
<evidence type="ECO:0000256" key="1">
    <source>
        <dbReference type="SAM" id="Phobius"/>
    </source>
</evidence>
<dbReference type="Proteomes" id="UP000576209">
    <property type="component" value="Unassembled WGS sequence"/>
</dbReference>
<reference evidence="2 3" key="1">
    <citation type="submission" date="2020-08" db="EMBL/GenBank/DDBJ databases">
        <title>Genomic Encyclopedia of Type Strains, Phase IV (KMG-IV): sequencing the most valuable type-strain genomes for metagenomic binning, comparative biology and taxonomic classification.</title>
        <authorList>
            <person name="Goeker M."/>
        </authorList>
    </citation>
    <scope>NUCLEOTIDE SEQUENCE [LARGE SCALE GENOMIC DNA]</scope>
    <source>
        <strain evidence="2 3">DSM 105137</strain>
    </source>
</reference>
<feature type="transmembrane region" description="Helical" evidence="1">
    <location>
        <begin position="20"/>
        <end position="44"/>
    </location>
</feature>
<comment type="caution">
    <text evidence="2">The sequence shown here is derived from an EMBL/GenBank/DDBJ whole genome shotgun (WGS) entry which is preliminary data.</text>
</comment>
<keyword evidence="1" id="KW-0812">Transmembrane</keyword>
<feature type="transmembrane region" description="Helical" evidence="1">
    <location>
        <begin position="64"/>
        <end position="86"/>
    </location>
</feature>
<keyword evidence="3" id="KW-1185">Reference proteome</keyword>
<sequence>MRLAERLDRLHYRVRQNRWLHFFAVFNRIALAAGFIPSGMVKILGERFTDLTVNHPLGHFLDAFFLTGYYYTFVGVMQVTAAVLLLIPRTALLGAFIYLPIILNILVLSLSVRFQGSMLTAPLMLLANLYLLCWDYHKIRLIFPWNYAAAAALVPPREEQTYRFPVRFVAAVVIAVFSVVATVFATLNYALMPMNRLDDCRAQCDRTVDAQYCLTFCDCIHTEGRSLGECMDAYEKGLKPG</sequence>
<accession>A0A840EGK7</accession>
<dbReference type="AlphaFoldDB" id="A0A840EGK7"/>
<dbReference type="EMBL" id="JACIFF010000010">
    <property type="protein sequence ID" value="MBB4080949.1"/>
    <property type="molecule type" value="Genomic_DNA"/>
</dbReference>
<keyword evidence="1" id="KW-1133">Transmembrane helix</keyword>
<feature type="transmembrane region" description="Helical" evidence="1">
    <location>
        <begin position="168"/>
        <end position="191"/>
    </location>
</feature>
<evidence type="ECO:0000313" key="3">
    <source>
        <dbReference type="Proteomes" id="UP000576209"/>
    </source>
</evidence>
<name>A0A840EGK7_9BACT</name>
<gene>
    <name evidence="2" type="ORF">GGR28_003588</name>
</gene>
<organism evidence="2 3">
    <name type="scientific">Neolewinella aquimaris</name>
    <dbReference type="NCBI Taxonomy" id="1835722"/>
    <lineage>
        <taxon>Bacteria</taxon>
        <taxon>Pseudomonadati</taxon>
        <taxon>Bacteroidota</taxon>
        <taxon>Saprospiria</taxon>
        <taxon>Saprospirales</taxon>
        <taxon>Lewinellaceae</taxon>
        <taxon>Neolewinella</taxon>
    </lineage>
</organism>
<evidence type="ECO:0000313" key="2">
    <source>
        <dbReference type="EMBL" id="MBB4080949.1"/>
    </source>
</evidence>
<protein>
    <submittedName>
        <fullName evidence="2">Putative membrane protein YphA (DoxX/SURF4 family)</fullName>
    </submittedName>
</protein>